<comment type="catalytic activity">
    <reaction evidence="1">
        <text>S-ubiquitinyl-[E2 ubiquitin-conjugating enzyme]-L-cysteine + [acceptor protein]-L-lysine = [E2 ubiquitin-conjugating enzyme]-L-cysteine + N(6)-ubiquitinyl-[acceptor protein]-L-lysine.</text>
        <dbReference type="EC" id="2.3.2.27"/>
    </reaction>
</comment>
<keyword evidence="4" id="KW-0808">Transferase</keyword>
<evidence type="ECO:0000256" key="2">
    <source>
        <dbReference type="ARBA" id="ARBA00004906"/>
    </source>
</evidence>
<proteinExistence type="predicted"/>
<dbReference type="CDD" id="cd16667">
    <property type="entry name" value="RING-H2_RNF126-like"/>
    <property type="match status" value="1"/>
</dbReference>
<sequence>MAESVVILEDQVHNSPKFFCHMCAAEIENVSAEYTCPICSSGFIEELQADRTAEANPDVEMHDDPQFNMNSRLTDEIQSILMSVTGGQQLFVMDDNNDSAQPSQDANSRRRRRFSVHSLHDFDSIVQDFIVSLTGGAGQPMYIMGNPGDYVYSRDSLDTIVTQLLNQMDGTGPPPLTKDKIAEIPKVAVTEDQVNSKLQCSICWEDFQLTETVRRLPCVHIYHENCIVPWLELHGTCPVCRKTLNDNPEEQPHVDISNSFRTVAAMYRNEMGASSSSASNSSFNTPNSSRPLAATTVRRTRSLTRRQQPPATPSPTQQTNDRMRDDDGNIDYEFD</sequence>
<dbReference type="PANTHER" id="PTHR45931">
    <property type="entry name" value="SI:CH211-59O9.10"/>
    <property type="match status" value="1"/>
</dbReference>
<dbReference type="InterPro" id="IPR039525">
    <property type="entry name" value="RNF126-like_zinc-ribbon"/>
</dbReference>
<comment type="pathway">
    <text evidence="2">Protein modification; protein ubiquitination.</text>
</comment>
<dbReference type="InterPro" id="IPR051834">
    <property type="entry name" value="RING_finger_E3_ligase"/>
</dbReference>
<evidence type="ECO:0000256" key="1">
    <source>
        <dbReference type="ARBA" id="ARBA00000900"/>
    </source>
</evidence>
<feature type="region of interest" description="Disordered" evidence="10">
    <location>
        <begin position="271"/>
        <end position="335"/>
    </location>
</feature>
<keyword evidence="6 9" id="KW-0863">Zinc-finger</keyword>
<feature type="compositionally biased region" description="Low complexity" evidence="10">
    <location>
        <begin position="305"/>
        <end position="319"/>
    </location>
</feature>
<dbReference type="InterPro" id="IPR013083">
    <property type="entry name" value="Znf_RING/FYVE/PHD"/>
</dbReference>
<dbReference type="InterPro" id="IPR001841">
    <property type="entry name" value="Znf_RING"/>
</dbReference>
<gene>
    <name evidence="12" type="primary">Iru_1</name>
    <name evidence="12" type="ORF">Bhyg_16276</name>
</gene>
<name>A0A9Q0RVB9_9DIPT</name>
<dbReference type="SUPFAM" id="SSF57850">
    <property type="entry name" value="RING/U-box"/>
    <property type="match status" value="1"/>
</dbReference>
<evidence type="ECO:0000259" key="11">
    <source>
        <dbReference type="PROSITE" id="PS50089"/>
    </source>
</evidence>
<dbReference type="GO" id="GO:0008270">
    <property type="term" value="F:zinc ion binding"/>
    <property type="evidence" value="ECO:0007669"/>
    <property type="project" value="UniProtKB-KW"/>
</dbReference>
<evidence type="ECO:0000313" key="13">
    <source>
        <dbReference type="Proteomes" id="UP001151699"/>
    </source>
</evidence>
<reference evidence="12" key="1">
    <citation type="submission" date="2022-07" db="EMBL/GenBank/DDBJ databases">
        <authorList>
            <person name="Trinca V."/>
            <person name="Uliana J.V.C."/>
            <person name="Torres T.T."/>
            <person name="Ward R.J."/>
            <person name="Monesi N."/>
        </authorList>
    </citation>
    <scope>NUCLEOTIDE SEQUENCE</scope>
    <source>
        <strain evidence="12">HSMRA1968</strain>
        <tissue evidence="12">Whole embryos</tissue>
    </source>
</reference>
<dbReference type="Gene3D" id="3.30.40.10">
    <property type="entry name" value="Zinc/RING finger domain, C3HC4 (zinc finger)"/>
    <property type="match status" value="1"/>
</dbReference>
<dbReference type="Pfam" id="PF14369">
    <property type="entry name" value="Zn_ribbon_19"/>
    <property type="match status" value="1"/>
</dbReference>
<dbReference type="Pfam" id="PF13639">
    <property type="entry name" value="zf-RING_2"/>
    <property type="match status" value="1"/>
</dbReference>
<keyword evidence="13" id="KW-1185">Reference proteome</keyword>
<accession>A0A9Q0RVB9</accession>
<evidence type="ECO:0000256" key="7">
    <source>
        <dbReference type="ARBA" id="ARBA00022786"/>
    </source>
</evidence>
<keyword evidence="5" id="KW-0479">Metal-binding</keyword>
<dbReference type="SMART" id="SM00184">
    <property type="entry name" value="RING"/>
    <property type="match status" value="1"/>
</dbReference>
<feature type="region of interest" description="Disordered" evidence="10">
    <location>
        <begin position="93"/>
        <end position="112"/>
    </location>
</feature>
<comment type="caution">
    <text evidence="12">The sequence shown here is derived from an EMBL/GenBank/DDBJ whole genome shotgun (WGS) entry which is preliminary data.</text>
</comment>
<evidence type="ECO:0000256" key="5">
    <source>
        <dbReference type="ARBA" id="ARBA00022723"/>
    </source>
</evidence>
<dbReference type="GO" id="GO:0006511">
    <property type="term" value="P:ubiquitin-dependent protein catabolic process"/>
    <property type="evidence" value="ECO:0007669"/>
    <property type="project" value="TreeGrafter"/>
</dbReference>
<dbReference type="PROSITE" id="PS50089">
    <property type="entry name" value="ZF_RING_2"/>
    <property type="match status" value="1"/>
</dbReference>
<evidence type="ECO:0000256" key="4">
    <source>
        <dbReference type="ARBA" id="ARBA00022679"/>
    </source>
</evidence>
<dbReference type="EMBL" id="WJQU01002119">
    <property type="protein sequence ID" value="KAJ6633294.1"/>
    <property type="molecule type" value="Genomic_DNA"/>
</dbReference>
<evidence type="ECO:0000313" key="12">
    <source>
        <dbReference type="EMBL" id="KAJ6633294.1"/>
    </source>
</evidence>
<evidence type="ECO:0000256" key="6">
    <source>
        <dbReference type="ARBA" id="ARBA00022771"/>
    </source>
</evidence>
<dbReference type="EC" id="2.3.2.27" evidence="3"/>
<evidence type="ECO:0000256" key="8">
    <source>
        <dbReference type="ARBA" id="ARBA00022833"/>
    </source>
</evidence>
<evidence type="ECO:0000256" key="3">
    <source>
        <dbReference type="ARBA" id="ARBA00012483"/>
    </source>
</evidence>
<dbReference type="Proteomes" id="UP001151699">
    <property type="component" value="Unassembled WGS sequence"/>
</dbReference>
<keyword evidence="7" id="KW-0833">Ubl conjugation pathway</keyword>
<protein>
    <recommendedName>
        <fullName evidence="3">RING-type E3 ubiquitin transferase</fullName>
        <ecNumber evidence="3">2.3.2.27</ecNumber>
    </recommendedName>
</protein>
<dbReference type="GO" id="GO:0061630">
    <property type="term" value="F:ubiquitin protein ligase activity"/>
    <property type="evidence" value="ECO:0007669"/>
    <property type="project" value="UniProtKB-EC"/>
</dbReference>
<feature type="domain" description="RING-type" evidence="11">
    <location>
        <begin position="200"/>
        <end position="241"/>
    </location>
</feature>
<keyword evidence="8" id="KW-0862">Zinc</keyword>
<dbReference type="PANTHER" id="PTHR45931:SF16">
    <property type="entry name" value="RING_U-BOX SUPERFAMILY PROTEIN"/>
    <property type="match status" value="1"/>
</dbReference>
<dbReference type="AlphaFoldDB" id="A0A9Q0RVB9"/>
<dbReference type="FunFam" id="3.30.40.10:FF:000069">
    <property type="entry name" value="E3 ubiquitin-protein ligase RNF115"/>
    <property type="match status" value="1"/>
</dbReference>
<dbReference type="GO" id="GO:0005634">
    <property type="term" value="C:nucleus"/>
    <property type="evidence" value="ECO:0007669"/>
    <property type="project" value="TreeGrafter"/>
</dbReference>
<feature type="compositionally biased region" description="Low complexity" evidence="10">
    <location>
        <begin position="274"/>
        <end position="289"/>
    </location>
</feature>
<evidence type="ECO:0000256" key="10">
    <source>
        <dbReference type="SAM" id="MobiDB-lite"/>
    </source>
</evidence>
<dbReference type="GO" id="GO:0000209">
    <property type="term" value="P:protein polyubiquitination"/>
    <property type="evidence" value="ECO:0007669"/>
    <property type="project" value="UniProtKB-ARBA"/>
</dbReference>
<dbReference type="OrthoDB" id="8062037at2759"/>
<evidence type="ECO:0000256" key="9">
    <source>
        <dbReference type="PROSITE-ProRule" id="PRU00175"/>
    </source>
</evidence>
<organism evidence="12 13">
    <name type="scientific">Pseudolycoriella hygida</name>
    <dbReference type="NCBI Taxonomy" id="35572"/>
    <lineage>
        <taxon>Eukaryota</taxon>
        <taxon>Metazoa</taxon>
        <taxon>Ecdysozoa</taxon>
        <taxon>Arthropoda</taxon>
        <taxon>Hexapoda</taxon>
        <taxon>Insecta</taxon>
        <taxon>Pterygota</taxon>
        <taxon>Neoptera</taxon>
        <taxon>Endopterygota</taxon>
        <taxon>Diptera</taxon>
        <taxon>Nematocera</taxon>
        <taxon>Sciaroidea</taxon>
        <taxon>Sciaridae</taxon>
        <taxon>Pseudolycoriella</taxon>
    </lineage>
</organism>